<dbReference type="SUPFAM" id="SSF51735">
    <property type="entry name" value="NAD(P)-binding Rossmann-fold domains"/>
    <property type="match status" value="1"/>
</dbReference>
<gene>
    <name evidence="3" type="ORF">SAMN05892877_11999</name>
</gene>
<organism evidence="3 4">
    <name type="scientific">Rhizobium subbaraonis</name>
    <dbReference type="NCBI Taxonomy" id="908946"/>
    <lineage>
        <taxon>Bacteria</taxon>
        <taxon>Pseudomonadati</taxon>
        <taxon>Pseudomonadota</taxon>
        <taxon>Alphaproteobacteria</taxon>
        <taxon>Hyphomicrobiales</taxon>
        <taxon>Rhizobiaceae</taxon>
        <taxon>Rhizobium/Agrobacterium group</taxon>
        <taxon>Rhizobium</taxon>
    </lineage>
</organism>
<sequence>MHYRSQLYVSGHVVAVTGGANGIGLETPKAFASCGADIALLDIGKTALATAATEDTISEIAMGDAKHVDRVVTAAKAASRSYSMTMPAERRRLLQRCLEFYNETHDEIGALMTEEKGTTASFSQTAQARVAAFISKPSSMCRKPILSNT</sequence>
<dbReference type="Gene3D" id="3.40.605.10">
    <property type="entry name" value="Aldehyde Dehydrogenase, Chain A, domain 1"/>
    <property type="match status" value="1"/>
</dbReference>
<keyword evidence="1" id="KW-0560">Oxidoreductase</keyword>
<dbReference type="InterPro" id="IPR016162">
    <property type="entry name" value="Ald_DH_N"/>
</dbReference>
<dbReference type="GO" id="GO:0016491">
    <property type="term" value="F:oxidoreductase activity"/>
    <property type="evidence" value="ECO:0007669"/>
    <property type="project" value="UniProtKB-KW"/>
</dbReference>
<dbReference type="Pfam" id="PF00171">
    <property type="entry name" value="Aldedh"/>
    <property type="match status" value="1"/>
</dbReference>
<name>A0A285UVN7_9HYPH</name>
<dbReference type="SUPFAM" id="SSF53720">
    <property type="entry name" value="ALDH-like"/>
    <property type="match status" value="1"/>
</dbReference>
<evidence type="ECO:0000256" key="1">
    <source>
        <dbReference type="ARBA" id="ARBA00023002"/>
    </source>
</evidence>
<evidence type="ECO:0000313" key="3">
    <source>
        <dbReference type="EMBL" id="SOC45985.1"/>
    </source>
</evidence>
<dbReference type="InterPro" id="IPR015590">
    <property type="entry name" value="Aldehyde_DH_dom"/>
</dbReference>
<feature type="domain" description="Aldehyde dehydrogenase" evidence="2">
    <location>
        <begin position="50"/>
        <end position="138"/>
    </location>
</feature>
<keyword evidence="4" id="KW-1185">Reference proteome</keyword>
<evidence type="ECO:0000259" key="2">
    <source>
        <dbReference type="Pfam" id="PF00171"/>
    </source>
</evidence>
<protein>
    <submittedName>
        <fullName evidence="3">Aldehyde dehydrogenase family protein</fullName>
    </submittedName>
</protein>
<dbReference type="InterPro" id="IPR036291">
    <property type="entry name" value="NAD(P)-bd_dom_sf"/>
</dbReference>
<dbReference type="AlphaFoldDB" id="A0A285UVN7"/>
<accession>A0A285UVN7</accession>
<dbReference type="EMBL" id="OBQD01000019">
    <property type="protein sequence ID" value="SOC45985.1"/>
    <property type="molecule type" value="Genomic_DNA"/>
</dbReference>
<evidence type="ECO:0000313" key="4">
    <source>
        <dbReference type="Proteomes" id="UP000219167"/>
    </source>
</evidence>
<dbReference type="OrthoDB" id="9810734at2"/>
<dbReference type="Proteomes" id="UP000219167">
    <property type="component" value="Unassembled WGS sequence"/>
</dbReference>
<reference evidence="3 4" key="1">
    <citation type="submission" date="2017-08" db="EMBL/GenBank/DDBJ databases">
        <authorList>
            <person name="de Groot N.N."/>
        </authorList>
    </citation>
    <scope>NUCLEOTIDE SEQUENCE [LARGE SCALE GENOMIC DNA]</scope>
    <source>
        <strain evidence="3 4">JC85</strain>
    </source>
</reference>
<dbReference type="InterPro" id="IPR016161">
    <property type="entry name" value="Ald_DH/histidinol_DH"/>
</dbReference>
<proteinExistence type="predicted"/>